<sequence length="45" mass="5248">MRENIPHSLGRITTCRIVTARNVEELNRVARVFMNNGHLKRAEDE</sequence>
<name>A0A6C0E297_9ZZZZ</name>
<dbReference type="AlphaFoldDB" id="A0A6C0E297"/>
<organism evidence="1">
    <name type="scientific">viral metagenome</name>
    <dbReference type="NCBI Taxonomy" id="1070528"/>
    <lineage>
        <taxon>unclassified sequences</taxon>
        <taxon>metagenomes</taxon>
        <taxon>organismal metagenomes</taxon>
    </lineage>
</organism>
<evidence type="ECO:0000313" key="1">
    <source>
        <dbReference type="EMBL" id="QHT21535.1"/>
    </source>
</evidence>
<accession>A0A6C0E297</accession>
<dbReference type="EMBL" id="MN739695">
    <property type="protein sequence ID" value="QHT21535.1"/>
    <property type="molecule type" value="Genomic_DNA"/>
</dbReference>
<reference evidence="1" key="1">
    <citation type="journal article" date="2020" name="Nature">
        <title>Giant virus diversity and host interactions through global metagenomics.</title>
        <authorList>
            <person name="Schulz F."/>
            <person name="Roux S."/>
            <person name="Paez-Espino D."/>
            <person name="Jungbluth S."/>
            <person name="Walsh D.A."/>
            <person name="Denef V.J."/>
            <person name="McMahon K.D."/>
            <person name="Konstantinidis K.T."/>
            <person name="Eloe-Fadrosh E.A."/>
            <person name="Kyrpides N.C."/>
            <person name="Woyke T."/>
        </authorList>
    </citation>
    <scope>NUCLEOTIDE SEQUENCE</scope>
    <source>
        <strain evidence="1">GVMAG-M-3300023179-103</strain>
    </source>
</reference>
<protein>
    <submittedName>
        <fullName evidence="1">Uncharacterized protein</fullName>
    </submittedName>
</protein>
<proteinExistence type="predicted"/>